<sequence length="320" mass="35653">MERDVLGDGFDSLPLPLGALPVGAGPGGENVATLVVHRCAQAARGAMLYVHGFTDYFFQRHVAEHFAALGYDFYAVDLRGYGRSLRDGQVPNFVTDLSYHFEEIDAAVRIIREEHGHDRLTLLGHSTGGLIGVMWAHERRADGVLDALVLNSPWLDLAENWFLRTVGTKAVDLLGGLRPSAVVQHEMDHVYGVSLHHEHHGEWDFNTNWKPVEGFPVRAGWLRTVRRQHAKLHRGLDVRVPVLVLHAAKSLLKSKQWSPGAMLADTVLDVEHMVRWAPSIGSQVTVVGVEDGMHDLFLSAEPVRSRALTEIDNWLDTVER</sequence>
<dbReference type="GO" id="GO:0016787">
    <property type="term" value="F:hydrolase activity"/>
    <property type="evidence" value="ECO:0007669"/>
    <property type="project" value="UniProtKB-KW"/>
</dbReference>
<dbReference type="RefSeq" id="WP_182837463.1">
    <property type="nucleotide sequence ID" value="NZ_BAAABQ010000059.1"/>
</dbReference>
<dbReference type="Pfam" id="PF12146">
    <property type="entry name" value="Hydrolase_4"/>
    <property type="match status" value="1"/>
</dbReference>
<evidence type="ECO:0000313" key="3">
    <source>
        <dbReference type="Proteomes" id="UP000517916"/>
    </source>
</evidence>
<comment type="caution">
    <text evidence="2">The sequence shown here is derived from an EMBL/GenBank/DDBJ whole genome shotgun (WGS) entry which is preliminary data.</text>
</comment>
<dbReference type="PANTHER" id="PTHR11614">
    <property type="entry name" value="PHOSPHOLIPASE-RELATED"/>
    <property type="match status" value="1"/>
</dbReference>
<evidence type="ECO:0000313" key="2">
    <source>
        <dbReference type="EMBL" id="MBA8925789.1"/>
    </source>
</evidence>
<keyword evidence="2" id="KW-0378">Hydrolase</keyword>
<organism evidence="2 3">
    <name type="scientific">Kutzneria viridogrisea</name>
    <dbReference type="NCBI Taxonomy" id="47990"/>
    <lineage>
        <taxon>Bacteria</taxon>
        <taxon>Bacillati</taxon>
        <taxon>Actinomycetota</taxon>
        <taxon>Actinomycetes</taxon>
        <taxon>Pseudonocardiales</taxon>
        <taxon>Pseudonocardiaceae</taxon>
        <taxon>Kutzneria</taxon>
    </lineage>
</organism>
<name>A0ABR6BFX7_9PSEU</name>
<dbReference type="InterPro" id="IPR022742">
    <property type="entry name" value="Hydrolase_4"/>
</dbReference>
<dbReference type="InterPro" id="IPR051044">
    <property type="entry name" value="MAG_DAG_Lipase"/>
</dbReference>
<dbReference type="Proteomes" id="UP000517916">
    <property type="component" value="Unassembled WGS sequence"/>
</dbReference>
<keyword evidence="3" id="KW-1185">Reference proteome</keyword>
<accession>A0ABR6BFX7</accession>
<dbReference type="Gene3D" id="3.40.50.1820">
    <property type="entry name" value="alpha/beta hydrolase"/>
    <property type="match status" value="1"/>
</dbReference>
<proteinExistence type="predicted"/>
<dbReference type="InterPro" id="IPR029058">
    <property type="entry name" value="AB_hydrolase_fold"/>
</dbReference>
<evidence type="ECO:0000259" key="1">
    <source>
        <dbReference type="Pfam" id="PF12146"/>
    </source>
</evidence>
<reference evidence="2 3" key="1">
    <citation type="submission" date="2020-08" db="EMBL/GenBank/DDBJ databases">
        <title>Genomic Encyclopedia of Archaeal and Bacterial Type Strains, Phase II (KMG-II): from individual species to whole genera.</title>
        <authorList>
            <person name="Goeker M."/>
        </authorList>
    </citation>
    <scope>NUCLEOTIDE SEQUENCE [LARGE SCALE GENOMIC DNA]</scope>
    <source>
        <strain evidence="2 3">DSM 43850</strain>
    </source>
</reference>
<feature type="domain" description="Serine aminopeptidase S33" evidence="1">
    <location>
        <begin position="42"/>
        <end position="256"/>
    </location>
</feature>
<dbReference type="EMBL" id="JACJID010000002">
    <property type="protein sequence ID" value="MBA8925789.1"/>
    <property type="molecule type" value="Genomic_DNA"/>
</dbReference>
<dbReference type="SUPFAM" id="SSF53474">
    <property type="entry name" value="alpha/beta-Hydrolases"/>
    <property type="match status" value="1"/>
</dbReference>
<protein>
    <submittedName>
        <fullName evidence="2">Alpha-beta hydrolase superfamily lysophospholipase</fullName>
    </submittedName>
</protein>
<gene>
    <name evidence="2" type="ORF">BC739_002988</name>
</gene>